<reference evidence="4" key="1">
    <citation type="submission" date="2017-07" db="EMBL/GenBank/DDBJ databases">
        <title>Taro Niue Genome Assembly and Annotation.</title>
        <authorList>
            <person name="Atibalentja N."/>
            <person name="Keating K."/>
            <person name="Fields C.J."/>
        </authorList>
    </citation>
    <scope>NUCLEOTIDE SEQUENCE</scope>
    <source>
        <strain evidence="4">Niue_2</strain>
        <tissue evidence="4">Leaf</tissue>
    </source>
</reference>
<dbReference type="GO" id="GO:0046983">
    <property type="term" value="F:protein dimerization activity"/>
    <property type="evidence" value="ECO:0007669"/>
    <property type="project" value="InterPro"/>
</dbReference>
<dbReference type="Pfam" id="PF14372">
    <property type="entry name" value="hAT-like_RNase-H"/>
    <property type="match status" value="1"/>
</dbReference>
<sequence length="471" mass="53435">MQLAELSPRKAIRLLPDSLSLKPCAFSRILLMANENESTSGVTGQTTMNEADASSDAIPNTNISRKHTRGPQSEVWKHFTKFFIGNVQKARCNACKAVLTSSNGLRTIDIVIHGVRRSVKKVRGSPSRRQKFEECIQQVGLENKKWVSFDVPTRWNSTYLMLESALEFKRAFSSLMMLDPSFNCAPTPDEWDKAEVVCKFLKHFYNATNIVSGTKYPTSNLYFHEIWKIKVLLDEEANSSHVFISSMALRMQEKFNKYWKDCNFILAIPLILDPRYKLMYFRYCFPKMYGDAAEKHVIVIENVFRQLFADYLTKTQLKSRPSTSDDIPTNSNGASHDLDMLRGWDQFICQQNTQRSKSEIDQYLEGDICRSANFDILDWWSNNKSLYPTLACMARDILAVPASTVASESAFSIGERVLNNFHSSLAPDTVEALICLQDWVRNASAGRAEGGLYNLVDYSGPARCHLGLGRA</sequence>
<evidence type="ECO:0000313" key="5">
    <source>
        <dbReference type="Proteomes" id="UP000652761"/>
    </source>
</evidence>
<protein>
    <recommendedName>
        <fullName evidence="6">Transposase</fullName>
    </recommendedName>
</protein>
<accession>A0A843VH26</accession>
<organism evidence="4 5">
    <name type="scientific">Colocasia esculenta</name>
    <name type="common">Wild taro</name>
    <name type="synonym">Arum esculentum</name>
    <dbReference type="NCBI Taxonomy" id="4460"/>
    <lineage>
        <taxon>Eukaryota</taxon>
        <taxon>Viridiplantae</taxon>
        <taxon>Streptophyta</taxon>
        <taxon>Embryophyta</taxon>
        <taxon>Tracheophyta</taxon>
        <taxon>Spermatophyta</taxon>
        <taxon>Magnoliopsida</taxon>
        <taxon>Liliopsida</taxon>
        <taxon>Araceae</taxon>
        <taxon>Aroideae</taxon>
        <taxon>Colocasieae</taxon>
        <taxon>Colocasia</taxon>
    </lineage>
</organism>
<dbReference type="PANTHER" id="PTHR23272">
    <property type="entry name" value="BED FINGER-RELATED"/>
    <property type="match status" value="1"/>
</dbReference>
<evidence type="ECO:0000313" key="4">
    <source>
        <dbReference type="EMBL" id="MQL93767.1"/>
    </source>
</evidence>
<evidence type="ECO:0000259" key="2">
    <source>
        <dbReference type="Pfam" id="PF05699"/>
    </source>
</evidence>
<keyword evidence="5" id="KW-1185">Reference proteome</keyword>
<feature type="compositionally biased region" description="Polar residues" evidence="1">
    <location>
        <begin position="39"/>
        <end position="49"/>
    </location>
</feature>
<gene>
    <name evidence="4" type="ORF">Taro_026421</name>
</gene>
<evidence type="ECO:0008006" key="6">
    <source>
        <dbReference type="Google" id="ProtNLM"/>
    </source>
</evidence>
<evidence type="ECO:0000259" key="3">
    <source>
        <dbReference type="Pfam" id="PF14372"/>
    </source>
</evidence>
<dbReference type="OrthoDB" id="2610923at2759"/>
<dbReference type="SUPFAM" id="SSF53098">
    <property type="entry name" value="Ribonuclease H-like"/>
    <property type="match status" value="1"/>
</dbReference>
<dbReference type="PANTHER" id="PTHR23272:SF184">
    <property type="entry name" value="OS03G0311250 PROTEIN"/>
    <property type="match status" value="1"/>
</dbReference>
<name>A0A843VH26_COLES</name>
<comment type="caution">
    <text evidence="4">The sequence shown here is derived from an EMBL/GenBank/DDBJ whole genome shotgun (WGS) entry which is preliminary data.</text>
</comment>
<evidence type="ECO:0000256" key="1">
    <source>
        <dbReference type="SAM" id="MobiDB-lite"/>
    </source>
</evidence>
<feature type="domain" description="hAT-like transposase RNase-H fold" evidence="3">
    <location>
        <begin position="212"/>
        <end position="311"/>
    </location>
</feature>
<dbReference type="InterPro" id="IPR008906">
    <property type="entry name" value="HATC_C_dom"/>
</dbReference>
<dbReference type="InterPro" id="IPR012337">
    <property type="entry name" value="RNaseH-like_sf"/>
</dbReference>
<dbReference type="EMBL" id="NMUH01001596">
    <property type="protein sequence ID" value="MQL93767.1"/>
    <property type="molecule type" value="Genomic_DNA"/>
</dbReference>
<dbReference type="GO" id="GO:0003677">
    <property type="term" value="F:DNA binding"/>
    <property type="evidence" value="ECO:0007669"/>
    <property type="project" value="InterPro"/>
</dbReference>
<dbReference type="Pfam" id="PF05699">
    <property type="entry name" value="Dimer_Tnp_hAT"/>
    <property type="match status" value="1"/>
</dbReference>
<dbReference type="AlphaFoldDB" id="A0A843VH26"/>
<dbReference type="Proteomes" id="UP000652761">
    <property type="component" value="Unassembled WGS sequence"/>
</dbReference>
<feature type="domain" description="HAT C-terminal dimerisation" evidence="2">
    <location>
        <begin position="359"/>
        <end position="440"/>
    </location>
</feature>
<dbReference type="InterPro" id="IPR025525">
    <property type="entry name" value="hAT-like_transposase_RNase-H"/>
</dbReference>
<feature type="region of interest" description="Disordered" evidence="1">
    <location>
        <begin position="39"/>
        <end position="70"/>
    </location>
</feature>
<proteinExistence type="predicted"/>